<evidence type="ECO:0000313" key="2">
    <source>
        <dbReference type="Proteomes" id="UP001159405"/>
    </source>
</evidence>
<organism evidence="1 2">
    <name type="scientific">Porites lobata</name>
    <dbReference type="NCBI Taxonomy" id="104759"/>
    <lineage>
        <taxon>Eukaryota</taxon>
        <taxon>Metazoa</taxon>
        <taxon>Cnidaria</taxon>
        <taxon>Anthozoa</taxon>
        <taxon>Hexacorallia</taxon>
        <taxon>Scleractinia</taxon>
        <taxon>Fungiina</taxon>
        <taxon>Poritidae</taxon>
        <taxon>Porites</taxon>
    </lineage>
</organism>
<evidence type="ECO:0000313" key="1">
    <source>
        <dbReference type="EMBL" id="CAH3149427.1"/>
    </source>
</evidence>
<dbReference type="Pfam" id="PF10927">
    <property type="entry name" value="DUF2738"/>
    <property type="match status" value="1"/>
</dbReference>
<sequence length="276" mass="31742">MTSKEDLDFIVDDGYGHDEDLTYVPHDEPSSDDDKYVVSAKEYKVKDSKIKYKRIPIEIEYPNGKKGALVVETPLLFSFGVNEKKNQETNKLVGYSMPVCLWAKDSEPNTKEKAFFDIINNVLTLSQQHLENEYGADLASTLSSPFYFKQEEYTDKKGKKKTRIDPSSAPVLYAKLIYSEKSKKILSLFKTMGKKDLNPFKYINQYCNVKMALIIEGIFISRTVTSLQIKVHECFIKPLKPRESLLTIEEEDEDEDEEVTEQVVEDLVISDKEETE</sequence>
<reference evidence="1 2" key="1">
    <citation type="submission" date="2022-05" db="EMBL/GenBank/DDBJ databases">
        <authorList>
            <consortium name="Genoscope - CEA"/>
            <person name="William W."/>
        </authorList>
    </citation>
    <scope>NUCLEOTIDE SEQUENCE [LARGE SCALE GENOMIC DNA]</scope>
</reference>
<dbReference type="Proteomes" id="UP001159405">
    <property type="component" value="Unassembled WGS sequence"/>
</dbReference>
<keyword evidence="2" id="KW-1185">Reference proteome</keyword>
<name>A0ABN8PSE1_9CNID</name>
<accession>A0ABN8PSE1</accession>
<dbReference type="InterPro" id="IPR024416">
    <property type="entry name" value="DUF2738"/>
</dbReference>
<proteinExistence type="predicted"/>
<comment type="caution">
    <text evidence="1">The sequence shown here is derived from an EMBL/GenBank/DDBJ whole genome shotgun (WGS) entry which is preliminary data.</text>
</comment>
<protein>
    <submittedName>
        <fullName evidence="1">Uncharacterized protein</fullName>
    </submittedName>
</protein>
<gene>
    <name evidence="1" type="ORF">PLOB_00047150</name>
</gene>
<dbReference type="EMBL" id="CALNXK010000086">
    <property type="protein sequence ID" value="CAH3149427.1"/>
    <property type="molecule type" value="Genomic_DNA"/>
</dbReference>